<gene>
    <name evidence="1" type="ORF">HMPREF1316_1720</name>
</gene>
<dbReference type="OrthoDB" id="159409at2"/>
<keyword evidence="2" id="KW-1185">Reference proteome</keyword>
<dbReference type="EMBL" id="AWEZ01000060">
    <property type="protein sequence ID" value="ERL07151.1"/>
    <property type="molecule type" value="Genomic_DNA"/>
</dbReference>
<comment type="caution">
    <text evidence="1">The sequence shown here is derived from an EMBL/GenBank/DDBJ whole genome shotgun (WGS) entry which is preliminary data.</text>
</comment>
<sequence length="156" mass="16426">MITIEVPARGTLRISKLVLDYNGTIAMDGALARGVSERIHRLSRAIGDIVVVTADTYGTVARVCAELPVRVVTFPSGEAAGEKARIVQSLGGEVCCMGNGYNDRLMFDAAALSIAVMDAEGTSAALLPHADILARSAAEALDLLLNVDRMRATLRG</sequence>
<protein>
    <recommendedName>
        <fullName evidence="3">Haloacid dehalogenase-like hydrolase</fullName>
    </recommendedName>
</protein>
<dbReference type="RefSeq" id="WP_021726562.1">
    <property type="nucleotide sequence ID" value="NZ_AWEZ01000060.1"/>
</dbReference>
<dbReference type="Proteomes" id="UP000016638">
    <property type="component" value="Unassembled WGS sequence"/>
</dbReference>
<evidence type="ECO:0000313" key="1">
    <source>
        <dbReference type="EMBL" id="ERL07151.1"/>
    </source>
</evidence>
<evidence type="ECO:0000313" key="2">
    <source>
        <dbReference type="Proteomes" id="UP000016638"/>
    </source>
</evidence>
<dbReference type="InterPro" id="IPR023214">
    <property type="entry name" value="HAD_sf"/>
</dbReference>
<dbReference type="STRING" id="1125712.HMPREF1316_1720"/>
<evidence type="ECO:0008006" key="3">
    <source>
        <dbReference type="Google" id="ProtNLM"/>
    </source>
</evidence>
<dbReference type="PATRIC" id="fig|1125712.3.peg.1707"/>
<dbReference type="Gene3D" id="3.40.50.1000">
    <property type="entry name" value="HAD superfamily/HAD-like"/>
    <property type="match status" value="1"/>
</dbReference>
<dbReference type="InterPro" id="IPR036412">
    <property type="entry name" value="HAD-like_sf"/>
</dbReference>
<reference evidence="1 2" key="1">
    <citation type="submission" date="2013-08" db="EMBL/GenBank/DDBJ databases">
        <authorList>
            <person name="Durkin A.S."/>
            <person name="Haft D.R."/>
            <person name="McCorrison J."/>
            <person name="Torralba M."/>
            <person name="Gillis M."/>
            <person name="Haft D.H."/>
            <person name="Methe B."/>
            <person name="Sutton G."/>
            <person name="Nelson K.E."/>
        </authorList>
    </citation>
    <scope>NUCLEOTIDE SEQUENCE [LARGE SCALE GENOMIC DNA]</scope>
    <source>
        <strain evidence="1 2">F0195</strain>
    </source>
</reference>
<dbReference type="AlphaFoldDB" id="U2V389"/>
<dbReference type="SUPFAM" id="SSF56784">
    <property type="entry name" value="HAD-like"/>
    <property type="match status" value="1"/>
</dbReference>
<organism evidence="1 2">
    <name type="scientific">Olsenella profusa F0195</name>
    <dbReference type="NCBI Taxonomy" id="1125712"/>
    <lineage>
        <taxon>Bacteria</taxon>
        <taxon>Bacillati</taxon>
        <taxon>Actinomycetota</taxon>
        <taxon>Coriobacteriia</taxon>
        <taxon>Coriobacteriales</taxon>
        <taxon>Atopobiaceae</taxon>
        <taxon>Olsenella</taxon>
    </lineage>
</organism>
<dbReference type="eggNOG" id="COG4087">
    <property type="taxonomic scope" value="Bacteria"/>
</dbReference>
<name>U2V389_9ACTN</name>
<accession>U2V389</accession>
<proteinExistence type="predicted"/>